<gene>
    <name evidence="4" type="ORF">ASZ78_012008</name>
</gene>
<dbReference type="PANTHER" id="PTHR12842">
    <property type="entry name" value="FI01459P"/>
    <property type="match status" value="1"/>
</dbReference>
<evidence type="ECO:0000256" key="3">
    <source>
        <dbReference type="SAM" id="MobiDB-lite"/>
    </source>
</evidence>
<sequence length="511" mass="55660">MSEEDSGENPKEETSRKDENEQKVEKLGSTESSEETEPVPMTRKRPEPKAISQPASTEKPTTETSKDSEAPASQSGWGYWGSWGKSLLSTASATVATVGQGISNVIEKAETTLGIPSPSEISSETRDATRGSENPNANSTDAAGDGSSFPIAGAFGVLSTISTAVQSTGKSVITGGLDALEFIGKKTMDVIAEGDPGFKKTKGLINRTSTLSQVLREAKEKEEQQTATEVTMATEKKAHYGLLFDEFQGLSHLEALEMLSRECESKVMALSNFPSIFELPACKNGITLAKEPGDEEFTREVTELFSELHVSTKPDKLIMGDLNKQTKHFVFCDVQWSFIFTIIFIQVRTSAHEWIAQFNSSLPKEEKESEENQEVEPGEGDDDVKKSVEDIHAFAIRSLAELTAYSIETLHKTAALFLRGQKQEVTATGRAKSLSQVTIVLCKELSSFSKEFTTCLTIAGVKEKADVLNPLITGVFLEASNSASYIQDAFQLLLPVLQLSLIEARTELSQQ</sequence>
<feature type="region of interest" description="Disordered" evidence="3">
    <location>
        <begin position="362"/>
        <end position="384"/>
    </location>
</feature>
<feature type="region of interest" description="Disordered" evidence="3">
    <location>
        <begin position="1"/>
        <end position="75"/>
    </location>
</feature>
<dbReference type="Proteomes" id="UP000198323">
    <property type="component" value="Unassembled WGS sequence"/>
</dbReference>
<dbReference type="OrthoDB" id="5597648at2759"/>
<feature type="compositionally biased region" description="Basic and acidic residues" evidence="3">
    <location>
        <begin position="8"/>
        <end position="28"/>
    </location>
</feature>
<name>A0A226MMX8_CALSU</name>
<feature type="region of interest" description="Disordered" evidence="3">
    <location>
        <begin position="111"/>
        <end position="145"/>
    </location>
</feature>
<dbReference type="PANTHER" id="PTHR12842:SF3">
    <property type="entry name" value="PROTEIN FAM114A2"/>
    <property type="match status" value="1"/>
</dbReference>
<proteinExistence type="inferred from homology"/>
<evidence type="ECO:0000256" key="1">
    <source>
        <dbReference type="ARBA" id="ARBA00006903"/>
    </source>
</evidence>
<dbReference type="Pfam" id="PF05334">
    <property type="entry name" value="DUF719"/>
    <property type="match status" value="1"/>
</dbReference>
<keyword evidence="2" id="KW-0597">Phosphoprotein</keyword>
<organism evidence="4 5">
    <name type="scientific">Callipepla squamata</name>
    <name type="common">Scaled quail</name>
    <dbReference type="NCBI Taxonomy" id="9009"/>
    <lineage>
        <taxon>Eukaryota</taxon>
        <taxon>Metazoa</taxon>
        <taxon>Chordata</taxon>
        <taxon>Craniata</taxon>
        <taxon>Vertebrata</taxon>
        <taxon>Euteleostomi</taxon>
        <taxon>Archelosauria</taxon>
        <taxon>Archosauria</taxon>
        <taxon>Dinosauria</taxon>
        <taxon>Saurischia</taxon>
        <taxon>Theropoda</taxon>
        <taxon>Coelurosauria</taxon>
        <taxon>Aves</taxon>
        <taxon>Neognathae</taxon>
        <taxon>Galloanserae</taxon>
        <taxon>Galliformes</taxon>
        <taxon>Odontophoridae</taxon>
        <taxon>Callipepla</taxon>
    </lineage>
</organism>
<dbReference type="AlphaFoldDB" id="A0A226MMX8"/>
<dbReference type="EMBL" id="MCFN01000639">
    <property type="protein sequence ID" value="OXB56490.1"/>
    <property type="molecule type" value="Genomic_DNA"/>
</dbReference>
<evidence type="ECO:0008006" key="6">
    <source>
        <dbReference type="Google" id="ProtNLM"/>
    </source>
</evidence>
<evidence type="ECO:0000256" key="2">
    <source>
        <dbReference type="ARBA" id="ARBA00022553"/>
    </source>
</evidence>
<dbReference type="InterPro" id="IPR007998">
    <property type="entry name" value="DUF719"/>
</dbReference>
<feature type="compositionally biased region" description="Basic and acidic residues" evidence="3">
    <location>
        <begin position="60"/>
        <end position="69"/>
    </location>
</feature>
<comment type="caution">
    <text evidence="4">The sequence shown here is derived from an EMBL/GenBank/DDBJ whole genome shotgun (WGS) entry which is preliminary data.</text>
</comment>
<protein>
    <recommendedName>
        <fullName evidence="6">F1142 protein</fullName>
    </recommendedName>
</protein>
<evidence type="ECO:0000313" key="5">
    <source>
        <dbReference type="Proteomes" id="UP000198323"/>
    </source>
</evidence>
<feature type="compositionally biased region" description="Polar residues" evidence="3">
    <location>
        <begin position="131"/>
        <end position="141"/>
    </location>
</feature>
<comment type="similarity">
    <text evidence="1">Belongs to the FAM114 family.</text>
</comment>
<reference evidence="4 5" key="1">
    <citation type="submission" date="2016-07" db="EMBL/GenBank/DDBJ databases">
        <title>Disparate Historic Effective Population Sizes Predicted by Modern Levels of Genome Diversity for the Scaled Quail (Callipepla squamata) and the Northern Bobwhite (Colinus virginianus): Inferences from First and Second Generation Draft Genome Assemblies for Sympatric New World Quail.</title>
        <authorList>
            <person name="Oldeschulte D.L."/>
            <person name="Halley Y.A."/>
            <person name="Bhattarai E.K."/>
            <person name="Brashear W.A."/>
            <person name="Hill J."/>
            <person name="Metz R.P."/>
            <person name="Johnson C.D."/>
            <person name="Rollins D."/>
            <person name="Peterson M.J."/>
            <person name="Bickhart D.M."/>
            <person name="Decker J.E."/>
            <person name="Seabury C.M."/>
        </authorList>
    </citation>
    <scope>NUCLEOTIDE SEQUENCE [LARGE SCALE GENOMIC DNA]</scope>
    <source>
        <strain evidence="4 5">Texas</strain>
        <tissue evidence="4">Leg muscle</tissue>
    </source>
</reference>
<keyword evidence="5" id="KW-1185">Reference proteome</keyword>
<evidence type="ECO:0000313" key="4">
    <source>
        <dbReference type="EMBL" id="OXB56490.1"/>
    </source>
</evidence>
<accession>A0A226MMX8</accession>
<feature type="compositionally biased region" description="Acidic residues" evidence="3">
    <location>
        <begin position="368"/>
        <end position="382"/>
    </location>
</feature>